<keyword evidence="2" id="KW-1133">Transmembrane helix</keyword>
<feature type="compositionally biased region" description="Basic and acidic residues" evidence="1">
    <location>
        <begin position="56"/>
        <end position="71"/>
    </location>
</feature>
<dbReference type="HOGENOM" id="CLU_1160399_0_0_9"/>
<evidence type="ECO:0000313" key="3">
    <source>
        <dbReference type="EMBL" id="ERJ97139.1"/>
    </source>
</evidence>
<keyword evidence="2" id="KW-0812">Transmembrane</keyword>
<dbReference type="RefSeq" id="WP_021682753.1">
    <property type="nucleotide sequence ID" value="NZ_KI260441.1"/>
</dbReference>
<feature type="compositionally biased region" description="Basic and acidic residues" evidence="1">
    <location>
        <begin position="90"/>
        <end position="100"/>
    </location>
</feature>
<evidence type="ECO:0000256" key="2">
    <source>
        <dbReference type="SAM" id="Phobius"/>
    </source>
</evidence>
<gene>
    <name evidence="3" type="ORF">RUMCAL_00483</name>
</gene>
<dbReference type="Proteomes" id="UP000016662">
    <property type="component" value="Unassembled WGS sequence"/>
</dbReference>
<accession>U2M5X6</accession>
<sequence>MVGWLIVLGLLALLLGLLLSPFSFAWDYDAPKDRFFWKLSWLGISFADSAGKGLFQREKEESQKPEKEPEKQKKKKRKKPKKSRRPAKKKSPESSEKTEKQKLEHGWALIKGSLSVLPKPLRLLWKGISLKQLTVGVQVGRFDAQECALAYGAANAAVYTAVGLLGSAMRVQVQQIQVQCAFGQECSRWVVRGKLHLCFLAALAALCSFAVGYAMQKNRQETDGKEKEDTAEKEHAAVR</sequence>
<keyword evidence="2" id="KW-0472">Membrane</keyword>
<protein>
    <recommendedName>
        <fullName evidence="5">DUF2953 domain-containing protein</fullName>
    </recommendedName>
</protein>
<dbReference type="AlphaFoldDB" id="U2M5X6"/>
<proteinExistence type="predicted"/>
<feature type="transmembrane region" description="Helical" evidence="2">
    <location>
        <begin position="197"/>
        <end position="215"/>
    </location>
</feature>
<dbReference type="STRING" id="411473.RUMCAL_00483"/>
<reference evidence="3 4" key="1">
    <citation type="submission" date="2013-07" db="EMBL/GenBank/DDBJ databases">
        <authorList>
            <person name="Weinstock G."/>
            <person name="Sodergren E."/>
            <person name="Wylie T."/>
            <person name="Fulton L."/>
            <person name="Fulton R."/>
            <person name="Fronick C."/>
            <person name="O'Laughlin M."/>
            <person name="Godfrey J."/>
            <person name="Miner T."/>
            <person name="Herter B."/>
            <person name="Appelbaum E."/>
            <person name="Cordes M."/>
            <person name="Lek S."/>
            <person name="Wollam A."/>
            <person name="Pepin K.H."/>
            <person name="Palsikar V.B."/>
            <person name="Mitreva M."/>
            <person name="Wilson R.K."/>
        </authorList>
    </citation>
    <scope>NUCLEOTIDE SEQUENCE [LARGE SCALE GENOMIC DNA]</scope>
    <source>
        <strain evidence="3 4">ATCC 27760</strain>
    </source>
</reference>
<comment type="caution">
    <text evidence="3">The sequence shown here is derived from an EMBL/GenBank/DDBJ whole genome shotgun (WGS) entry which is preliminary data.</text>
</comment>
<dbReference type="PATRIC" id="fig|411473.3.peg.366"/>
<evidence type="ECO:0000313" key="4">
    <source>
        <dbReference type="Proteomes" id="UP000016662"/>
    </source>
</evidence>
<feature type="region of interest" description="Disordered" evidence="1">
    <location>
        <begin position="220"/>
        <end position="239"/>
    </location>
</feature>
<organism evidence="3 4">
    <name type="scientific">Ruminococcus callidus ATCC 27760</name>
    <dbReference type="NCBI Taxonomy" id="411473"/>
    <lineage>
        <taxon>Bacteria</taxon>
        <taxon>Bacillati</taxon>
        <taxon>Bacillota</taxon>
        <taxon>Clostridia</taxon>
        <taxon>Eubacteriales</taxon>
        <taxon>Oscillospiraceae</taxon>
        <taxon>Ruminococcus</taxon>
    </lineage>
</organism>
<keyword evidence="4" id="KW-1185">Reference proteome</keyword>
<name>U2M5X6_9FIRM</name>
<evidence type="ECO:0000256" key="1">
    <source>
        <dbReference type="SAM" id="MobiDB-lite"/>
    </source>
</evidence>
<dbReference type="EMBL" id="AWVF01000045">
    <property type="protein sequence ID" value="ERJ97139.1"/>
    <property type="molecule type" value="Genomic_DNA"/>
</dbReference>
<feature type="region of interest" description="Disordered" evidence="1">
    <location>
        <begin position="56"/>
        <end position="100"/>
    </location>
</feature>
<feature type="compositionally biased region" description="Basic residues" evidence="1">
    <location>
        <begin position="72"/>
        <end position="89"/>
    </location>
</feature>
<evidence type="ECO:0008006" key="5">
    <source>
        <dbReference type="Google" id="ProtNLM"/>
    </source>
</evidence>